<dbReference type="SUPFAM" id="SSF55186">
    <property type="entry name" value="ThrRS/AlaRS common domain"/>
    <property type="match status" value="1"/>
</dbReference>
<dbReference type="Gene3D" id="3.40.50.800">
    <property type="entry name" value="Anticodon-binding domain"/>
    <property type="match status" value="1"/>
</dbReference>
<dbReference type="Gene3D" id="3.30.930.10">
    <property type="entry name" value="Bira Bifunctional Protein, Domain 2"/>
    <property type="match status" value="1"/>
</dbReference>
<dbReference type="RefSeq" id="WP_015389418.1">
    <property type="nucleotide sequence ID" value="NC_020284.1"/>
</dbReference>
<keyword evidence="6 13" id="KW-0547">Nucleotide-binding</keyword>
<keyword evidence="11 13" id="KW-0030">Aminoacyl-tRNA synthetase</keyword>
<dbReference type="FunFam" id="3.40.50.800:FF:000001">
    <property type="entry name" value="Threonine--tRNA ligase"/>
    <property type="match status" value="1"/>
</dbReference>
<dbReference type="FunFam" id="3.30.930.10:FF:000002">
    <property type="entry name" value="Threonine--tRNA ligase"/>
    <property type="match status" value="1"/>
</dbReference>
<evidence type="ECO:0000259" key="14">
    <source>
        <dbReference type="PROSITE" id="PS50862"/>
    </source>
</evidence>
<comment type="similarity">
    <text evidence="1 13">Belongs to the class-II aminoacyl-tRNA synthetase family.</text>
</comment>
<dbReference type="Pfam" id="PF03129">
    <property type="entry name" value="HGTP_anticodon"/>
    <property type="match status" value="1"/>
</dbReference>
<comment type="catalytic activity">
    <reaction evidence="12 13">
        <text>tRNA(Thr) + L-threonine + ATP = L-threonyl-tRNA(Thr) + AMP + diphosphate + H(+)</text>
        <dbReference type="Rhea" id="RHEA:24624"/>
        <dbReference type="Rhea" id="RHEA-COMP:9670"/>
        <dbReference type="Rhea" id="RHEA-COMP:9704"/>
        <dbReference type="ChEBI" id="CHEBI:15378"/>
        <dbReference type="ChEBI" id="CHEBI:30616"/>
        <dbReference type="ChEBI" id="CHEBI:33019"/>
        <dbReference type="ChEBI" id="CHEBI:57926"/>
        <dbReference type="ChEBI" id="CHEBI:78442"/>
        <dbReference type="ChEBI" id="CHEBI:78534"/>
        <dbReference type="ChEBI" id="CHEBI:456215"/>
        <dbReference type="EC" id="6.1.1.3"/>
    </reaction>
</comment>
<evidence type="ECO:0000256" key="4">
    <source>
        <dbReference type="ARBA" id="ARBA00022598"/>
    </source>
</evidence>
<dbReference type="NCBIfam" id="TIGR00418">
    <property type="entry name" value="thrS"/>
    <property type="match status" value="1"/>
</dbReference>
<dbReference type="CDD" id="cd00860">
    <property type="entry name" value="ThrRS_anticodon"/>
    <property type="match status" value="1"/>
</dbReference>
<dbReference type="HAMAP" id="MF_00184">
    <property type="entry name" value="Thr_tRNA_synth"/>
    <property type="match status" value="1"/>
</dbReference>
<keyword evidence="3 13" id="KW-0820">tRNA-binding</keyword>
<dbReference type="SUPFAM" id="SSF55681">
    <property type="entry name" value="Class II aaRS and biotin synthetases"/>
    <property type="match status" value="1"/>
</dbReference>
<evidence type="ECO:0000256" key="9">
    <source>
        <dbReference type="ARBA" id="ARBA00022884"/>
    </source>
</evidence>
<feature type="binding site" evidence="13">
    <location>
        <position position="514"/>
    </location>
    <ligand>
        <name>Zn(2+)</name>
        <dbReference type="ChEBI" id="CHEBI:29105"/>
        <note>catalytic</note>
    </ligand>
</feature>
<gene>
    <name evidence="13" type="primary">thrS</name>
    <name evidence="15" type="ORF">ST1E_0508</name>
</gene>
<dbReference type="InterPro" id="IPR045864">
    <property type="entry name" value="aa-tRNA-synth_II/BPL/LPL"/>
</dbReference>
<dbReference type="PROSITE" id="PS50862">
    <property type="entry name" value="AA_TRNA_LIGASE_II"/>
    <property type="match status" value="1"/>
</dbReference>
<keyword evidence="8 13" id="KW-0067">ATP-binding</keyword>
<dbReference type="SMART" id="SM00863">
    <property type="entry name" value="tRNA_SAD"/>
    <property type="match status" value="1"/>
</dbReference>
<dbReference type="eggNOG" id="COG0441">
    <property type="taxonomic scope" value="Bacteria"/>
</dbReference>
<reference evidence="15 16" key="1">
    <citation type="journal article" date="2013" name="Genome Biol. Evol.">
        <title>Genome evolution and phylogenomic analysis of candidatus kinetoplastibacterium, the betaproteobacterial endosymbionts of strigomonas and angomonas.</title>
        <authorList>
            <person name="Alves J.M."/>
            <person name="Serrano M.G."/>
            <person name="Maia da Silva F."/>
            <person name="Voegtly L.J."/>
            <person name="Matveyev A.V."/>
            <person name="Teixeira M.M."/>
            <person name="Camargo E.P."/>
            <person name="Buck G.A."/>
        </authorList>
    </citation>
    <scope>NUCLEOTIDE SEQUENCE [LARGE SCALE GENOMIC DNA]</scope>
    <source>
        <strain evidence="15 16">TCC219</strain>
    </source>
</reference>
<dbReference type="PRINTS" id="PR01047">
    <property type="entry name" value="TRNASYNTHTHR"/>
</dbReference>
<name>M1L8M0_9PROT</name>
<evidence type="ECO:0000313" key="16">
    <source>
        <dbReference type="Proteomes" id="UP000011658"/>
    </source>
</evidence>
<evidence type="ECO:0000256" key="3">
    <source>
        <dbReference type="ARBA" id="ARBA00022555"/>
    </source>
</evidence>
<dbReference type="InterPro" id="IPR012947">
    <property type="entry name" value="tRNA_SAD"/>
</dbReference>
<dbReference type="PANTHER" id="PTHR11451:SF44">
    <property type="entry name" value="THREONINE--TRNA LIGASE, CHLOROPLASTIC_MITOCHONDRIAL 2"/>
    <property type="match status" value="1"/>
</dbReference>
<dbReference type="GO" id="GO:0005524">
    <property type="term" value="F:ATP binding"/>
    <property type="evidence" value="ECO:0007669"/>
    <property type="project" value="UniProtKB-UniRule"/>
</dbReference>
<dbReference type="InterPro" id="IPR002320">
    <property type="entry name" value="Thr-tRNA-ligase_IIa"/>
</dbReference>
<dbReference type="AlphaFoldDB" id="M1L8M0"/>
<dbReference type="GO" id="GO:0000049">
    <property type="term" value="F:tRNA binding"/>
    <property type="evidence" value="ECO:0007669"/>
    <property type="project" value="UniProtKB-KW"/>
</dbReference>
<proteinExistence type="inferred from homology"/>
<dbReference type="EC" id="6.1.1.3" evidence="13"/>
<dbReference type="CDD" id="cd00771">
    <property type="entry name" value="ThrRS_core"/>
    <property type="match status" value="1"/>
</dbReference>
<sequence>MIIITFPDGVQLRYKSQVTISQLIIDANFNAGEIVAAQVDIDGKQLEILNTSASIKSNAKVRLIKKNDSEWLSILRHSTAHLLAYAIKELFEDAKIAIGPVIENGFYYDISCKKSFNEDDLEMIEKRMIEISSRDENITREEWDRNHAIDFFKNQNEIYKVELISRIPLDEKISIYKEGSFVDLCRGPHVPSTGYLKYFKLLKLSGAYWNGDSNNEMLQRIYGTAWATKDDLDKYVEMLKLAENNDHRKIGKDLDLFHFQEEAPGLVFWHANGLLIWQQIEYYMRDIYSKNGYKEVKAPQIIDVSLWKKTGHWDNYRENMFTVNSENRTYALKPMNCPGHIQIFNSKLHSYKDLPIRYGEFGNCHRNESSGSLHGLMRLRGFTQDDGHIFCTENQLLEECTLFTKLLQKVYMDFGFNDITYSVATRPKKRIGSDLIWDKAESALMDSLNSIGCDFSINKEEGAFYGPKIEYTLKDAIGRSWQCGTVQVDFSMPNLLNAEYINSDDCRQNPVMIHRAILGSIERFIGILIEHYSGVMPLWLAPIQVVVCCISEQSIEYARSIYSVLFDKEFRVEVDLRNEKIGRKIREHSLRKTPYIIVVGENEKNNGNISVRCHGSINLGLMSLEDFMIRLNSEISKKCMVSS</sequence>
<dbReference type="InterPro" id="IPR036621">
    <property type="entry name" value="Anticodon-bd_dom_sf"/>
</dbReference>
<comment type="subcellular location">
    <subcellularLocation>
        <location evidence="13">Cytoplasm</location>
    </subcellularLocation>
</comment>
<dbReference type="GO" id="GO:0004829">
    <property type="term" value="F:threonine-tRNA ligase activity"/>
    <property type="evidence" value="ECO:0007669"/>
    <property type="project" value="UniProtKB-UniRule"/>
</dbReference>
<dbReference type="EMBL" id="CP003806">
    <property type="protein sequence ID" value="AGF48933.1"/>
    <property type="molecule type" value="Genomic_DNA"/>
</dbReference>
<dbReference type="Proteomes" id="UP000011658">
    <property type="component" value="Chromosome"/>
</dbReference>
<evidence type="ECO:0000256" key="10">
    <source>
        <dbReference type="ARBA" id="ARBA00022917"/>
    </source>
</evidence>
<dbReference type="InterPro" id="IPR004154">
    <property type="entry name" value="Anticodon-bd"/>
</dbReference>
<feature type="binding site" evidence="13">
    <location>
        <position position="337"/>
    </location>
    <ligand>
        <name>Zn(2+)</name>
        <dbReference type="ChEBI" id="CHEBI:29105"/>
        <note>catalytic</note>
    </ligand>
</feature>
<evidence type="ECO:0000256" key="8">
    <source>
        <dbReference type="ARBA" id="ARBA00022840"/>
    </source>
</evidence>
<dbReference type="GO" id="GO:0005737">
    <property type="term" value="C:cytoplasm"/>
    <property type="evidence" value="ECO:0007669"/>
    <property type="project" value="UniProtKB-SubCell"/>
</dbReference>
<feature type="region of interest" description="Catalytic" evidence="13">
    <location>
        <begin position="246"/>
        <end position="537"/>
    </location>
</feature>
<evidence type="ECO:0000313" key="15">
    <source>
        <dbReference type="EMBL" id="AGF48933.1"/>
    </source>
</evidence>
<organism evidence="15 16">
    <name type="scientific">Candidatus Kinetoplastidibacterium galati TCC219</name>
    <dbReference type="NCBI Taxonomy" id="1208921"/>
    <lineage>
        <taxon>Bacteria</taxon>
        <taxon>Pseudomonadati</taxon>
        <taxon>Pseudomonadota</taxon>
        <taxon>Betaproteobacteria</taxon>
        <taxon>Candidatus Kinetoplastidibacterium</taxon>
    </lineage>
</organism>
<keyword evidence="10 13" id="KW-0648">Protein biosynthesis</keyword>
<evidence type="ECO:0000256" key="1">
    <source>
        <dbReference type="ARBA" id="ARBA00008226"/>
    </source>
</evidence>
<dbReference type="KEGG" id="kga:ST1E_0508"/>
<feature type="domain" description="Aminoacyl-transfer RNA synthetases class-II family profile" evidence="14">
    <location>
        <begin position="246"/>
        <end position="537"/>
    </location>
</feature>
<dbReference type="HOGENOM" id="CLU_008554_0_1_4"/>
<comment type="subunit">
    <text evidence="13">Homodimer.</text>
</comment>
<dbReference type="InterPro" id="IPR006195">
    <property type="entry name" value="aa-tRNA-synth_II"/>
</dbReference>
<protein>
    <recommendedName>
        <fullName evidence="13">Threonine--tRNA ligase</fullName>
        <ecNumber evidence="13">6.1.1.3</ecNumber>
    </recommendedName>
    <alternativeName>
        <fullName evidence="13">Threonyl-tRNA synthetase</fullName>
        <shortName evidence="13">ThrRS</shortName>
    </alternativeName>
</protein>
<dbReference type="InterPro" id="IPR033728">
    <property type="entry name" value="ThrRS_core"/>
</dbReference>
<dbReference type="SUPFAM" id="SSF52954">
    <property type="entry name" value="Class II aaRS ABD-related"/>
    <property type="match status" value="1"/>
</dbReference>
<evidence type="ECO:0000256" key="12">
    <source>
        <dbReference type="ARBA" id="ARBA00049515"/>
    </source>
</evidence>
<feature type="binding site" evidence="13">
    <location>
        <position position="388"/>
    </location>
    <ligand>
        <name>Zn(2+)</name>
        <dbReference type="ChEBI" id="CHEBI:29105"/>
        <note>catalytic</note>
    </ligand>
</feature>
<comment type="cofactor">
    <cofactor evidence="13">
        <name>Zn(2+)</name>
        <dbReference type="ChEBI" id="CHEBI:29105"/>
    </cofactor>
    <text evidence="13">Binds 1 zinc ion per subunit.</text>
</comment>
<evidence type="ECO:0000256" key="6">
    <source>
        <dbReference type="ARBA" id="ARBA00022741"/>
    </source>
</evidence>
<evidence type="ECO:0000256" key="11">
    <source>
        <dbReference type="ARBA" id="ARBA00023146"/>
    </source>
</evidence>
<dbReference type="PANTHER" id="PTHR11451">
    <property type="entry name" value="THREONINE-TRNA LIGASE"/>
    <property type="match status" value="1"/>
</dbReference>
<dbReference type="PATRIC" id="fig|1208921.3.peg.211"/>
<keyword evidence="16" id="KW-1185">Reference proteome</keyword>
<dbReference type="Gene3D" id="3.30.980.10">
    <property type="entry name" value="Threonyl-trna Synthetase, Chain A, domain 2"/>
    <property type="match status" value="1"/>
</dbReference>
<dbReference type="STRING" id="1208921.ST1E_0508"/>
<dbReference type="InterPro" id="IPR018163">
    <property type="entry name" value="Thr/Ala-tRNA-synth_IIc_edit"/>
</dbReference>
<keyword evidence="9 13" id="KW-0694">RNA-binding</keyword>
<dbReference type="Pfam" id="PF00587">
    <property type="entry name" value="tRNA-synt_2b"/>
    <property type="match status" value="1"/>
</dbReference>
<dbReference type="FunFam" id="3.30.980.10:FF:000005">
    <property type="entry name" value="Threonyl-tRNA synthetase, mitochondrial"/>
    <property type="match status" value="1"/>
</dbReference>
<dbReference type="InterPro" id="IPR047246">
    <property type="entry name" value="ThrRS_anticodon"/>
</dbReference>
<accession>M1L8M0</accession>
<evidence type="ECO:0000256" key="5">
    <source>
        <dbReference type="ARBA" id="ARBA00022723"/>
    </source>
</evidence>
<keyword evidence="7 13" id="KW-0862">Zinc</keyword>
<evidence type="ECO:0000256" key="7">
    <source>
        <dbReference type="ARBA" id="ARBA00022833"/>
    </source>
</evidence>
<dbReference type="Gene3D" id="3.30.54.20">
    <property type="match status" value="1"/>
</dbReference>
<dbReference type="GO" id="GO:0046872">
    <property type="term" value="F:metal ion binding"/>
    <property type="evidence" value="ECO:0007669"/>
    <property type="project" value="UniProtKB-KW"/>
</dbReference>
<evidence type="ECO:0000256" key="13">
    <source>
        <dbReference type="HAMAP-Rule" id="MF_00184"/>
    </source>
</evidence>
<dbReference type="OrthoDB" id="9802304at2"/>
<keyword evidence="5 13" id="KW-0479">Metal-binding</keyword>
<dbReference type="Pfam" id="PF07973">
    <property type="entry name" value="tRNA_SAD"/>
    <property type="match status" value="1"/>
</dbReference>
<dbReference type="InterPro" id="IPR002314">
    <property type="entry name" value="aa-tRNA-synt_IIb"/>
</dbReference>
<keyword evidence="2 13" id="KW-0963">Cytoplasm</keyword>
<keyword evidence="4 13" id="KW-0436">Ligase</keyword>
<evidence type="ECO:0000256" key="2">
    <source>
        <dbReference type="ARBA" id="ARBA00022490"/>
    </source>
</evidence>
<dbReference type="GO" id="GO:0006435">
    <property type="term" value="P:threonyl-tRNA aminoacylation"/>
    <property type="evidence" value="ECO:0007669"/>
    <property type="project" value="UniProtKB-UniRule"/>
</dbReference>
<dbReference type="FunFam" id="3.30.54.20:FF:000002">
    <property type="entry name" value="Threonine--tRNA ligase"/>
    <property type="match status" value="1"/>
</dbReference>